<name>A0ACB8U0V4_9APHY</name>
<proteinExistence type="predicted"/>
<protein>
    <submittedName>
        <fullName evidence="1">Uncharacterized protein</fullName>
    </submittedName>
</protein>
<organism evidence="1 2">
    <name type="scientific">Irpex rosettiformis</name>
    <dbReference type="NCBI Taxonomy" id="378272"/>
    <lineage>
        <taxon>Eukaryota</taxon>
        <taxon>Fungi</taxon>
        <taxon>Dikarya</taxon>
        <taxon>Basidiomycota</taxon>
        <taxon>Agaricomycotina</taxon>
        <taxon>Agaricomycetes</taxon>
        <taxon>Polyporales</taxon>
        <taxon>Irpicaceae</taxon>
        <taxon>Irpex</taxon>
    </lineage>
</organism>
<reference evidence="1" key="1">
    <citation type="journal article" date="2021" name="Environ. Microbiol.">
        <title>Gene family expansions and transcriptome signatures uncover fungal adaptations to wood decay.</title>
        <authorList>
            <person name="Hage H."/>
            <person name="Miyauchi S."/>
            <person name="Viragh M."/>
            <person name="Drula E."/>
            <person name="Min B."/>
            <person name="Chaduli D."/>
            <person name="Navarro D."/>
            <person name="Favel A."/>
            <person name="Norest M."/>
            <person name="Lesage-Meessen L."/>
            <person name="Balint B."/>
            <person name="Merenyi Z."/>
            <person name="de Eugenio L."/>
            <person name="Morin E."/>
            <person name="Martinez A.T."/>
            <person name="Baldrian P."/>
            <person name="Stursova M."/>
            <person name="Martinez M.J."/>
            <person name="Novotny C."/>
            <person name="Magnuson J.K."/>
            <person name="Spatafora J.W."/>
            <person name="Maurice S."/>
            <person name="Pangilinan J."/>
            <person name="Andreopoulos W."/>
            <person name="LaButti K."/>
            <person name="Hundley H."/>
            <person name="Na H."/>
            <person name="Kuo A."/>
            <person name="Barry K."/>
            <person name="Lipzen A."/>
            <person name="Henrissat B."/>
            <person name="Riley R."/>
            <person name="Ahrendt S."/>
            <person name="Nagy L.G."/>
            <person name="Grigoriev I.V."/>
            <person name="Martin F."/>
            <person name="Rosso M.N."/>
        </authorList>
    </citation>
    <scope>NUCLEOTIDE SEQUENCE</scope>
    <source>
        <strain evidence="1">CBS 384.51</strain>
    </source>
</reference>
<dbReference type="EMBL" id="MU274916">
    <property type="protein sequence ID" value="KAI0087860.1"/>
    <property type="molecule type" value="Genomic_DNA"/>
</dbReference>
<sequence>MFHDVTIPAAAILEAWFSALLYGVLLVADIFYFRLAVFQGFKNRVHRIMCGLVAIQLLLSTAVTALCLQQLLYGLRAAPDTILYFSNQGRPANVGQTAAGILNYWIADSVLVGLLATAALPHSPIANKVWRLYIVFNKNKFILIPYGFLITASFAAGSGLLHAMANGNDLSKLFGAVIAAWSNTYWGLTITIQISASCLIAFKIWVVQNRVTTTRAGSSWSISIVWIILESGAVLSLITALLLAFYTLHTIAGGVVGAISAQLAALIPVTILLRVTLKRISIHCTDSIPSSVLVDVRRDVENTGNSSSDSTMIHVQRSIIVQEECELYDLGKSMARKS</sequence>
<accession>A0ACB8U0V4</accession>
<dbReference type="Proteomes" id="UP001055072">
    <property type="component" value="Unassembled WGS sequence"/>
</dbReference>
<keyword evidence="2" id="KW-1185">Reference proteome</keyword>
<gene>
    <name evidence="1" type="ORF">BDY19DRAFT_994747</name>
</gene>
<evidence type="ECO:0000313" key="1">
    <source>
        <dbReference type="EMBL" id="KAI0087860.1"/>
    </source>
</evidence>
<evidence type="ECO:0000313" key="2">
    <source>
        <dbReference type="Proteomes" id="UP001055072"/>
    </source>
</evidence>
<comment type="caution">
    <text evidence="1">The sequence shown here is derived from an EMBL/GenBank/DDBJ whole genome shotgun (WGS) entry which is preliminary data.</text>
</comment>